<accession>A0ACD3ADP5</accession>
<reference evidence="1 2" key="1">
    <citation type="journal article" date="2019" name="Nat. Ecol. Evol.">
        <title>Megaphylogeny resolves global patterns of mushroom evolution.</title>
        <authorList>
            <person name="Varga T."/>
            <person name="Krizsan K."/>
            <person name="Foldi C."/>
            <person name="Dima B."/>
            <person name="Sanchez-Garcia M."/>
            <person name="Sanchez-Ramirez S."/>
            <person name="Szollosi G.J."/>
            <person name="Szarkandi J.G."/>
            <person name="Papp V."/>
            <person name="Albert L."/>
            <person name="Andreopoulos W."/>
            <person name="Angelini C."/>
            <person name="Antonin V."/>
            <person name="Barry K.W."/>
            <person name="Bougher N.L."/>
            <person name="Buchanan P."/>
            <person name="Buyck B."/>
            <person name="Bense V."/>
            <person name="Catcheside P."/>
            <person name="Chovatia M."/>
            <person name="Cooper J."/>
            <person name="Damon W."/>
            <person name="Desjardin D."/>
            <person name="Finy P."/>
            <person name="Geml J."/>
            <person name="Haridas S."/>
            <person name="Hughes K."/>
            <person name="Justo A."/>
            <person name="Karasinski D."/>
            <person name="Kautmanova I."/>
            <person name="Kiss B."/>
            <person name="Kocsube S."/>
            <person name="Kotiranta H."/>
            <person name="LaButti K.M."/>
            <person name="Lechner B.E."/>
            <person name="Liimatainen K."/>
            <person name="Lipzen A."/>
            <person name="Lukacs Z."/>
            <person name="Mihaltcheva S."/>
            <person name="Morgado L.N."/>
            <person name="Niskanen T."/>
            <person name="Noordeloos M.E."/>
            <person name="Ohm R.A."/>
            <person name="Ortiz-Santana B."/>
            <person name="Ovrebo C."/>
            <person name="Racz N."/>
            <person name="Riley R."/>
            <person name="Savchenko A."/>
            <person name="Shiryaev A."/>
            <person name="Soop K."/>
            <person name="Spirin V."/>
            <person name="Szebenyi C."/>
            <person name="Tomsovsky M."/>
            <person name="Tulloss R.E."/>
            <person name="Uehling J."/>
            <person name="Grigoriev I.V."/>
            <person name="Vagvolgyi C."/>
            <person name="Papp T."/>
            <person name="Martin F.M."/>
            <person name="Miettinen O."/>
            <person name="Hibbett D.S."/>
            <person name="Nagy L.G."/>
        </authorList>
    </citation>
    <scope>NUCLEOTIDE SEQUENCE [LARGE SCALE GENOMIC DNA]</scope>
    <source>
        <strain evidence="1 2">NL-1719</strain>
    </source>
</reference>
<proteinExistence type="predicted"/>
<evidence type="ECO:0000313" key="1">
    <source>
        <dbReference type="EMBL" id="TFK63560.1"/>
    </source>
</evidence>
<keyword evidence="2" id="KW-1185">Reference proteome</keyword>
<feature type="non-terminal residue" evidence="1">
    <location>
        <position position="433"/>
    </location>
</feature>
<name>A0ACD3ADP5_9AGAR</name>
<sequence length="433" mass="48384">MDTKEDLSRLDHVLPLIAPDIPIEWYGELLMGKAISYLMLYKTTNDIGRGLVVSAIESVRMHFLDHCGAEVEVGRNALVVFLLNAGDFFLRNTIGLWQPGTEGFGTFLTSCLTFLNWGISVELRMEPEGTTLHQLQVNKVQAQRTLWMMFRQAVEGRDEIASASRGIKEVIQVVYSERLPVIGDGLLEIMHDQMMDLALGIVRTSPVHGPTETMEAIIEYSLSAKPHDHITMIRVIIAATISRTFGSPAAMKAYHLLMSSAELLDWTWLMSQFRHHHPMTAPSITSDAISCASDLDCYELAVEWVDRCSSMAWNRVIHFRSPFTQVATIDPQLAEKLTNLASKLLTLPPAVVDHTPDDHLHYTTCVRDWRDTVREARKLPGLDGFSAPNTFSEIQSAVNALGGPVVFFNISRFSSYALCVVPYLDDVVPIPLT</sequence>
<dbReference type="Proteomes" id="UP000308600">
    <property type="component" value="Unassembled WGS sequence"/>
</dbReference>
<gene>
    <name evidence="1" type="ORF">BDN72DRAFT_902286</name>
</gene>
<organism evidence="1 2">
    <name type="scientific">Pluteus cervinus</name>
    <dbReference type="NCBI Taxonomy" id="181527"/>
    <lineage>
        <taxon>Eukaryota</taxon>
        <taxon>Fungi</taxon>
        <taxon>Dikarya</taxon>
        <taxon>Basidiomycota</taxon>
        <taxon>Agaricomycotina</taxon>
        <taxon>Agaricomycetes</taxon>
        <taxon>Agaricomycetidae</taxon>
        <taxon>Agaricales</taxon>
        <taxon>Pluteineae</taxon>
        <taxon>Pluteaceae</taxon>
        <taxon>Pluteus</taxon>
    </lineage>
</organism>
<evidence type="ECO:0000313" key="2">
    <source>
        <dbReference type="Proteomes" id="UP000308600"/>
    </source>
</evidence>
<dbReference type="EMBL" id="ML208516">
    <property type="protein sequence ID" value="TFK63560.1"/>
    <property type="molecule type" value="Genomic_DNA"/>
</dbReference>
<protein>
    <submittedName>
        <fullName evidence="1">Uncharacterized protein</fullName>
    </submittedName>
</protein>